<dbReference type="EMBL" id="AK440659">
    <property type="protein sequence ID" value="BAN64453.1"/>
    <property type="molecule type" value="mRNA"/>
</dbReference>
<dbReference type="AlphaFoldDB" id="S6AZI3"/>
<name>S6AZI3_BABBO</name>
<reference evidence="1" key="1">
    <citation type="journal article" date="2014" name="BMC Genomics">
        <title>The Babesia bovis gene and promoter model: an update from full-length EST analysis.</title>
        <authorList>
            <person name="Yamagishi J."/>
            <person name="Wakaguri H."/>
            <person name="Yokoyama N."/>
            <person name="Yamashita R."/>
            <person name="Suzuki Y."/>
            <person name="Xuan X."/>
            <person name="Igarashi I."/>
        </authorList>
    </citation>
    <scope>NUCLEOTIDE SEQUENCE</scope>
    <source>
        <strain evidence="1">Texas</strain>
    </source>
</reference>
<dbReference type="VEuPathDB" id="PiroplasmaDB:BBOV_IV003500"/>
<protein>
    <submittedName>
        <fullName evidence="1">Uncharacterized protein</fullName>
    </submittedName>
</protein>
<evidence type="ECO:0000313" key="1">
    <source>
        <dbReference type="EMBL" id="BAN64453.1"/>
    </source>
</evidence>
<organism evidence="1">
    <name type="scientific">Babesia bovis</name>
    <dbReference type="NCBI Taxonomy" id="5865"/>
    <lineage>
        <taxon>Eukaryota</taxon>
        <taxon>Sar</taxon>
        <taxon>Alveolata</taxon>
        <taxon>Apicomplexa</taxon>
        <taxon>Aconoidasida</taxon>
        <taxon>Piroplasmida</taxon>
        <taxon>Babesiidae</taxon>
        <taxon>Babesia</taxon>
    </lineage>
</organism>
<sequence length="351" mass="40565">MGPIQWLRGYYPPCKEEQEIPKSERQIVVHYNRYWLPPKQKTDDDKYDGNDMQHDKQVMVVLEPYVLLLCLLRRVTGIKFLMIPTSDEEFAGGAMPAAYVEDAKCFTGEPLREEQLINYILKNAQGVSEGAQKVLRSEFSLYTSQNMAQQSDVTPEAVISYHSSTSILPVYVFKHLRYAVLFIIWVYPKISQNVTKSIILNSTPWPYGYYVYHRRARQMAKACSLCGYSNIEFTIKELGLMLKELQRILQGPAKSMIHRPGHWTEGAVFANLAVLFSIPCHGVEELLVFHRDFYDLKAYCALMVRNYQVADLQPPFLCGNTFPISYFVKDDSSTMKFLSEIYAKISHLWYL</sequence>
<proteinExistence type="evidence at transcript level"/>
<accession>S6AZI3</accession>
<gene>
    <name evidence="1" type="primary">BBOV_IV003500</name>
</gene>